<dbReference type="EMBL" id="JH992974">
    <property type="protein sequence ID" value="EKX51857.1"/>
    <property type="molecule type" value="Genomic_DNA"/>
</dbReference>
<accession>L1JTX5</accession>
<reference evidence="8 10" key="1">
    <citation type="journal article" date="2012" name="Nature">
        <title>Algal genomes reveal evolutionary mosaicism and the fate of nucleomorphs.</title>
        <authorList>
            <consortium name="DOE Joint Genome Institute"/>
            <person name="Curtis B.A."/>
            <person name="Tanifuji G."/>
            <person name="Burki F."/>
            <person name="Gruber A."/>
            <person name="Irimia M."/>
            <person name="Maruyama S."/>
            <person name="Arias M.C."/>
            <person name="Ball S.G."/>
            <person name="Gile G.H."/>
            <person name="Hirakawa Y."/>
            <person name="Hopkins J.F."/>
            <person name="Kuo A."/>
            <person name="Rensing S.A."/>
            <person name="Schmutz J."/>
            <person name="Symeonidi A."/>
            <person name="Elias M."/>
            <person name="Eveleigh R.J."/>
            <person name="Herman E.K."/>
            <person name="Klute M.J."/>
            <person name="Nakayama T."/>
            <person name="Obornik M."/>
            <person name="Reyes-Prieto A."/>
            <person name="Armbrust E.V."/>
            <person name="Aves S.J."/>
            <person name="Beiko R.G."/>
            <person name="Coutinho P."/>
            <person name="Dacks J.B."/>
            <person name="Durnford D.G."/>
            <person name="Fast N.M."/>
            <person name="Green B.R."/>
            <person name="Grisdale C.J."/>
            <person name="Hempel F."/>
            <person name="Henrissat B."/>
            <person name="Hoppner M.P."/>
            <person name="Ishida K."/>
            <person name="Kim E."/>
            <person name="Koreny L."/>
            <person name="Kroth P.G."/>
            <person name="Liu Y."/>
            <person name="Malik S.B."/>
            <person name="Maier U.G."/>
            <person name="McRose D."/>
            <person name="Mock T."/>
            <person name="Neilson J.A."/>
            <person name="Onodera N.T."/>
            <person name="Poole A.M."/>
            <person name="Pritham E.J."/>
            <person name="Richards T.A."/>
            <person name="Rocap G."/>
            <person name="Roy S.W."/>
            <person name="Sarai C."/>
            <person name="Schaack S."/>
            <person name="Shirato S."/>
            <person name="Slamovits C.H."/>
            <person name="Spencer D.F."/>
            <person name="Suzuki S."/>
            <person name="Worden A.Z."/>
            <person name="Zauner S."/>
            <person name="Barry K."/>
            <person name="Bell C."/>
            <person name="Bharti A.K."/>
            <person name="Crow J.A."/>
            <person name="Grimwood J."/>
            <person name="Kramer R."/>
            <person name="Lindquist E."/>
            <person name="Lucas S."/>
            <person name="Salamov A."/>
            <person name="McFadden G.I."/>
            <person name="Lane C.E."/>
            <person name="Keeling P.J."/>
            <person name="Gray M.W."/>
            <person name="Grigoriev I.V."/>
            <person name="Archibald J.M."/>
        </authorList>
    </citation>
    <scope>NUCLEOTIDE SEQUENCE</scope>
    <source>
        <strain evidence="8 10">CCMP2712</strain>
    </source>
</reference>
<dbReference type="GO" id="GO:0005737">
    <property type="term" value="C:cytoplasm"/>
    <property type="evidence" value="ECO:0007669"/>
    <property type="project" value="TreeGrafter"/>
</dbReference>
<keyword evidence="2" id="KW-0677">Repeat</keyword>
<evidence type="ECO:0000256" key="6">
    <source>
        <dbReference type="ARBA" id="ARBA00023306"/>
    </source>
</evidence>
<dbReference type="GO" id="GO:0031145">
    <property type="term" value="P:anaphase-promoting complex-dependent catabolic process"/>
    <property type="evidence" value="ECO:0007669"/>
    <property type="project" value="TreeGrafter"/>
</dbReference>
<dbReference type="Pfam" id="PF13424">
    <property type="entry name" value="TPR_12"/>
    <property type="match status" value="1"/>
</dbReference>
<dbReference type="OrthoDB" id="10006270at2759"/>
<dbReference type="PROSITE" id="PS50005">
    <property type="entry name" value="TPR"/>
    <property type="match status" value="4"/>
</dbReference>
<dbReference type="RefSeq" id="XP_005838837.1">
    <property type="nucleotide sequence ID" value="XM_005838780.1"/>
</dbReference>
<feature type="repeat" description="TPR" evidence="7">
    <location>
        <begin position="414"/>
        <end position="447"/>
    </location>
</feature>
<keyword evidence="3" id="KW-0498">Mitosis</keyword>
<proteinExistence type="predicted"/>
<evidence type="ECO:0000256" key="3">
    <source>
        <dbReference type="ARBA" id="ARBA00022776"/>
    </source>
</evidence>
<feature type="repeat" description="TPR" evidence="7">
    <location>
        <begin position="375"/>
        <end position="408"/>
    </location>
</feature>
<dbReference type="eggNOG" id="KOG1173">
    <property type="taxonomic scope" value="Eukaryota"/>
</dbReference>
<dbReference type="GO" id="GO:0051301">
    <property type="term" value="P:cell division"/>
    <property type="evidence" value="ECO:0007669"/>
    <property type="project" value="UniProtKB-KW"/>
</dbReference>
<keyword evidence="4" id="KW-0833">Ubl conjugation pathway</keyword>
<dbReference type="HOGENOM" id="CLU_011751_3_1_1"/>
<dbReference type="PANTHER" id="PTHR12558">
    <property type="entry name" value="CELL DIVISION CYCLE 16,23,27"/>
    <property type="match status" value="1"/>
</dbReference>
<dbReference type="GeneID" id="17308642"/>
<evidence type="ECO:0000256" key="5">
    <source>
        <dbReference type="ARBA" id="ARBA00022803"/>
    </source>
</evidence>
<dbReference type="SUPFAM" id="SSF48452">
    <property type="entry name" value="TPR-like"/>
    <property type="match status" value="2"/>
</dbReference>
<dbReference type="InterPro" id="IPR011990">
    <property type="entry name" value="TPR-like_helical_dom_sf"/>
</dbReference>
<dbReference type="KEGG" id="gtt:GUITHDRAFT_161443"/>
<dbReference type="Proteomes" id="UP000011087">
    <property type="component" value="Unassembled WGS sequence"/>
</dbReference>
<evidence type="ECO:0000313" key="10">
    <source>
        <dbReference type="Proteomes" id="UP000011087"/>
    </source>
</evidence>
<evidence type="ECO:0000313" key="8">
    <source>
        <dbReference type="EMBL" id="EKX51857.1"/>
    </source>
</evidence>
<dbReference type="OMA" id="DPFHNNA"/>
<evidence type="ECO:0000256" key="7">
    <source>
        <dbReference type="PROSITE-ProRule" id="PRU00339"/>
    </source>
</evidence>
<evidence type="ECO:0008006" key="11">
    <source>
        <dbReference type="Google" id="ProtNLM"/>
    </source>
</evidence>
<reference evidence="10" key="2">
    <citation type="submission" date="2012-11" db="EMBL/GenBank/DDBJ databases">
        <authorList>
            <person name="Kuo A."/>
            <person name="Curtis B.A."/>
            <person name="Tanifuji G."/>
            <person name="Burki F."/>
            <person name="Gruber A."/>
            <person name="Irimia M."/>
            <person name="Maruyama S."/>
            <person name="Arias M.C."/>
            <person name="Ball S.G."/>
            <person name="Gile G.H."/>
            <person name="Hirakawa Y."/>
            <person name="Hopkins J.F."/>
            <person name="Rensing S.A."/>
            <person name="Schmutz J."/>
            <person name="Symeonidi A."/>
            <person name="Elias M."/>
            <person name="Eveleigh R.J."/>
            <person name="Herman E.K."/>
            <person name="Klute M.J."/>
            <person name="Nakayama T."/>
            <person name="Obornik M."/>
            <person name="Reyes-Prieto A."/>
            <person name="Armbrust E.V."/>
            <person name="Aves S.J."/>
            <person name="Beiko R.G."/>
            <person name="Coutinho P."/>
            <person name="Dacks J.B."/>
            <person name="Durnford D.G."/>
            <person name="Fast N.M."/>
            <person name="Green B.R."/>
            <person name="Grisdale C."/>
            <person name="Hempe F."/>
            <person name="Henrissat B."/>
            <person name="Hoppner M.P."/>
            <person name="Ishida K.-I."/>
            <person name="Kim E."/>
            <person name="Koreny L."/>
            <person name="Kroth P.G."/>
            <person name="Liu Y."/>
            <person name="Malik S.-B."/>
            <person name="Maier U.G."/>
            <person name="McRose D."/>
            <person name="Mock T."/>
            <person name="Neilson J.A."/>
            <person name="Onodera N.T."/>
            <person name="Poole A.M."/>
            <person name="Pritham E.J."/>
            <person name="Richards T.A."/>
            <person name="Rocap G."/>
            <person name="Roy S.W."/>
            <person name="Sarai C."/>
            <person name="Schaack S."/>
            <person name="Shirato S."/>
            <person name="Slamovits C.H."/>
            <person name="Spencer D.F."/>
            <person name="Suzuki S."/>
            <person name="Worden A.Z."/>
            <person name="Zauner S."/>
            <person name="Barry K."/>
            <person name="Bell C."/>
            <person name="Bharti A.K."/>
            <person name="Crow J.A."/>
            <person name="Grimwood J."/>
            <person name="Kramer R."/>
            <person name="Lindquist E."/>
            <person name="Lucas S."/>
            <person name="Salamov A."/>
            <person name="McFadden G.I."/>
            <person name="Lane C.E."/>
            <person name="Keeling P.J."/>
            <person name="Gray M.W."/>
            <person name="Grigoriev I.V."/>
            <person name="Archibald J.M."/>
        </authorList>
    </citation>
    <scope>NUCLEOTIDE SEQUENCE</scope>
    <source>
        <strain evidence="10">CCMP2712</strain>
    </source>
</reference>
<dbReference type="GO" id="GO:0045842">
    <property type="term" value="P:positive regulation of mitotic metaphase/anaphase transition"/>
    <property type="evidence" value="ECO:0007669"/>
    <property type="project" value="TreeGrafter"/>
</dbReference>
<dbReference type="Pfam" id="PF13181">
    <property type="entry name" value="TPR_8"/>
    <property type="match status" value="1"/>
</dbReference>
<sequence length="505" mass="57698">MSVKEIESLRLLVKDAAAKNLLPTAAFFCEKIICLPGKTDEDHYNLARLYFQQKQFKRALVTLQKASSNDSPNFRLLAGQCLAESKEYEQCLSVLGEEDDTASASDMMDQNDGIEVSAAMNLLRGKVYDAQQNRVKAAFWYKKSLQRDYRCYEAFEKLIESHMLSSQEQADLLNTLHFKDSEVWLQAMYKSRMEKYDLSVDKPLQLEDCGADVKQSACSIFDSSIDSMTIVAEFYYYHNDFRQCYNQTKKILQIDPFANCCLAYHLSSLVELKLAWYAVGCYYFLTKKFDQARRFFQKSTSMNNYFAPAWMGYGHTFSAQDESDPALAAYRTASRFFSGSHLPPLCIGMEYAKSGNLQVADQFFSHALSICSVDPLVYNEVGVLRYYQGCYDQAAKAFEKVLELCQDDESSVWEATFFNLGHCYRKMNSFDNALAMYHKSLRCSPRTASTYTAIGFTHHLKREFDTAITFYHKALGISADDALTTEMLERALREASYFGSVTPSF</sequence>
<reference evidence="9" key="3">
    <citation type="submission" date="2016-03" db="UniProtKB">
        <authorList>
            <consortium name="EnsemblProtists"/>
        </authorList>
    </citation>
    <scope>IDENTIFICATION</scope>
</reference>
<dbReference type="PANTHER" id="PTHR12558:SF9">
    <property type="entry name" value="CELL DIVISION CYCLE PROTEIN 16 HOMOLOG"/>
    <property type="match status" value="1"/>
</dbReference>
<gene>
    <name evidence="8" type="ORF">GUITHDRAFT_161443</name>
</gene>
<keyword evidence="6" id="KW-0131">Cell cycle</keyword>
<feature type="repeat" description="TPR" evidence="7">
    <location>
        <begin position="273"/>
        <end position="306"/>
    </location>
</feature>
<dbReference type="Gene3D" id="1.25.40.10">
    <property type="entry name" value="Tetratricopeptide repeat domain"/>
    <property type="match status" value="1"/>
</dbReference>
<dbReference type="STRING" id="905079.L1JTX5"/>
<dbReference type="GO" id="GO:0016567">
    <property type="term" value="P:protein ubiquitination"/>
    <property type="evidence" value="ECO:0007669"/>
    <property type="project" value="TreeGrafter"/>
</dbReference>
<dbReference type="AlphaFoldDB" id="L1JTX5"/>
<name>L1JTX5_GUITC</name>
<keyword evidence="1" id="KW-0132">Cell division</keyword>
<evidence type="ECO:0000256" key="1">
    <source>
        <dbReference type="ARBA" id="ARBA00022618"/>
    </source>
</evidence>
<evidence type="ECO:0000256" key="2">
    <source>
        <dbReference type="ARBA" id="ARBA00022737"/>
    </source>
</evidence>
<dbReference type="PaxDb" id="55529-EKX51857"/>
<dbReference type="InterPro" id="IPR019734">
    <property type="entry name" value="TPR_rpt"/>
</dbReference>
<organism evidence="8">
    <name type="scientific">Guillardia theta (strain CCMP2712)</name>
    <name type="common">Cryptophyte</name>
    <dbReference type="NCBI Taxonomy" id="905079"/>
    <lineage>
        <taxon>Eukaryota</taxon>
        <taxon>Cryptophyceae</taxon>
        <taxon>Pyrenomonadales</taxon>
        <taxon>Geminigeraceae</taxon>
        <taxon>Guillardia</taxon>
    </lineage>
</organism>
<keyword evidence="5 7" id="KW-0802">TPR repeat</keyword>
<dbReference type="EnsemblProtists" id="EKX51857">
    <property type="protein sequence ID" value="EKX51857"/>
    <property type="gene ID" value="GUITHDRAFT_161443"/>
</dbReference>
<dbReference type="Pfam" id="PF12895">
    <property type="entry name" value="ANAPC3"/>
    <property type="match status" value="1"/>
</dbReference>
<dbReference type="GO" id="GO:0005680">
    <property type="term" value="C:anaphase-promoting complex"/>
    <property type="evidence" value="ECO:0007669"/>
    <property type="project" value="TreeGrafter"/>
</dbReference>
<evidence type="ECO:0000256" key="4">
    <source>
        <dbReference type="ARBA" id="ARBA00022786"/>
    </source>
</evidence>
<protein>
    <recommendedName>
        <fullName evidence="11">Anaphase-promoting complex subunit 6</fullName>
    </recommendedName>
</protein>
<feature type="repeat" description="TPR" evidence="7">
    <location>
        <begin position="448"/>
        <end position="481"/>
    </location>
</feature>
<dbReference type="SMART" id="SM00028">
    <property type="entry name" value="TPR"/>
    <property type="match status" value="8"/>
</dbReference>
<evidence type="ECO:0000313" key="9">
    <source>
        <dbReference type="EnsemblProtists" id="EKX51857"/>
    </source>
</evidence>
<keyword evidence="10" id="KW-1185">Reference proteome</keyword>